<dbReference type="SUPFAM" id="SSF53474">
    <property type="entry name" value="alpha/beta-Hydrolases"/>
    <property type="match status" value="1"/>
</dbReference>
<evidence type="ECO:0000256" key="2">
    <source>
        <dbReference type="ARBA" id="ARBA00022801"/>
    </source>
</evidence>
<keyword evidence="6" id="KW-1185">Reference proteome</keyword>
<feature type="compositionally biased region" description="Basic and acidic residues" evidence="3">
    <location>
        <begin position="37"/>
        <end position="50"/>
    </location>
</feature>
<dbReference type="InterPro" id="IPR029058">
    <property type="entry name" value="AB_hydrolase_fold"/>
</dbReference>
<evidence type="ECO:0000256" key="1">
    <source>
        <dbReference type="ARBA" id="ARBA00008645"/>
    </source>
</evidence>
<evidence type="ECO:0000259" key="4">
    <source>
        <dbReference type="Pfam" id="PF00561"/>
    </source>
</evidence>
<sequence length="363" mass="39746">MTALHPCEMPAVLRAGTSNTSIRQCWRARRALSAPTRTDHESMRDGRRSTDPATPVALHYKHYPPKCTVRDAVTTDSAARSTRALPPVVVLHGVLANANTYHSVLKRDDFAADRHLYALDLRNHGASPHAADMSYGAMARDVLAFMDARRVDRACLLGHSMGGKLAMRLAWEHAPRVSELIVVDSAPVAYTNHDTEDGGWPAVEGNSPEGVILAMSDMDEAVYRSRAAVSEALRQRGVTNDSVRQFALTNLVPDEQHPGRYRWRVNVDALRHAIRQLMGDAMLGGGGSHSDVADRAASRTFSGPTLFIRGAQSGYVRDAHLPLIRQLFPQATIVTVADAGHWLQSEKPDAFVAAVNRFLNRAP</sequence>
<dbReference type="PANTHER" id="PTHR46118:SF4">
    <property type="entry name" value="PROTEIN ABHD11"/>
    <property type="match status" value="1"/>
</dbReference>
<dbReference type="Gene3D" id="3.40.50.1820">
    <property type="entry name" value="alpha/beta hydrolase"/>
    <property type="match status" value="1"/>
</dbReference>
<gene>
    <name evidence="5" type="ORF">CDCA_CDCA02G0538</name>
</gene>
<dbReference type="Pfam" id="PF00561">
    <property type="entry name" value="Abhydrolase_1"/>
    <property type="match status" value="1"/>
</dbReference>
<accession>A0AAV9IRH0</accession>
<evidence type="ECO:0000313" key="5">
    <source>
        <dbReference type="EMBL" id="KAK4534513.1"/>
    </source>
</evidence>
<reference evidence="5 6" key="1">
    <citation type="submission" date="2022-07" db="EMBL/GenBank/DDBJ databases">
        <title>Genome-wide signatures of adaptation to extreme environments.</title>
        <authorList>
            <person name="Cho C.H."/>
            <person name="Yoon H.S."/>
        </authorList>
    </citation>
    <scope>NUCLEOTIDE SEQUENCE [LARGE SCALE GENOMIC DNA]</scope>
    <source>
        <strain evidence="5 6">DBV 063 E5</strain>
    </source>
</reference>
<feature type="domain" description="AB hydrolase-1" evidence="4">
    <location>
        <begin position="86"/>
        <end position="348"/>
    </location>
</feature>
<keyword evidence="2" id="KW-0378">Hydrolase</keyword>
<comment type="similarity">
    <text evidence="1">Belongs to the AB hydrolase superfamily.</text>
</comment>
<dbReference type="AlphaFoldDB" id="A0AAV9IRH0"/>
<feature type="region of interest" description="Disordered" evidence="3">
    <location>
        <begin position="33"/>
        <end position="57"/>
    </location>
</feature>
<evidence type="ECO:0000313" key="6">
    <source>
        <dbReference type="Proteomes" id="UP001301350"/>
    </source>
</evidence>
<dbReference type="Proteomes" id="UP001301350">
    <property type="component" value="Unassembled WGS sequence"/>
</dbReference>
<evidence type="ECO:0000256" key="3">
    <source>
        <dbReference type="SAM" id="MobiDB-lite"/>
    </source>
</evidence>
<organism evidence="5 6">
    <name type="scientific">Cyanidium caldarium</name>
    <name type="common">Red alga</name>
    <dbReference type="NCBI Taxonomy" id="2771"/>
    <lineage>
        <taxon>Eukaryota</taxon>
        <taxon>Rhodophyta</taxon>
        <taxon>Bangiophyceae</taxon>
        <taxon>Cyanidiales</taxon>
        <taxon>Cyanidiaceae</taxon>
        <taxon>Cyanidium</taxon>
    </lineage>
</organism>
<comment type="caution">
    <text evidence="5">The sequence shown here is derived from an EMBL/GenBank/DDBJ whole genome shotgun (WGS) entry which is preliminary data.</text>
</comment>
<protein>
    <recommendedName>
        <fullName evidence="4">AB hydrolase-1 domain-containing protein</fullName>
    </recommendedName>
</protein>
<dbReference type="PANTHER" id="PTHR46118">
    <property type="entry name" value="PROTEIN ABHD11"/>
    <property type="match status" value="1"/>
</dbReference>
<dbReference type="InterPro" id="IPR000073">
    <property type="entry name" value="AB_hydrolase_1"/>
</dbReference>
<dbReference type="EMBL" id="JANCYW010000002">
    <property type="protein sequence ID" value="KAK4534513.1"/>
    <property type="molecule type" value="Genomic_DNA"/>
</dbReference>
<name>A0AAV9IRH0_CYACA</name>
<proteinExistence type="inferred from homology"/>
<dbReference type="GO" id="GO:0016787">
    <property type="term" value="F:hydrolase activity"/>
    <property type="evidence" value="ECO:0007669"/>
    <property type="project" value="UniProtKB-KW"/>
</dbReference>